<gene>
    <name evidence="3" type="ORF">W822_11345</name>
</gene>
<dbReference type="SUPFAM" id="SSF53850">
    <property type="entry name" value="Periplasmic binding protein-like II"/>
    <property type="match status" value="1"/>
</dbReference>
<dbReference type="Proteomes" id="UP000018733">
    <property type="component" value="Unassembled WGS sequence"/>
</dbReference>
<accession>V8QUP9</accession>
<name>V8QUP9_9BURK</name>
<comment type="similarity">
    <text evidence="1">Belongs to the UPF0065 (bug) family.</text>
</comment>
<feature type="chain" id="PRO_5004771765" evidence="2">
    <location>
        <begin position="23"/>
        <end position="321"/>
    </location>
</feature>
<dbReference type="eggNOG" id="COG3181">
    <property type="taxonomic scope" value="Bacteria"/>
</dbReference>
<dbReference type="CDD" id="cd07012">
    <property type="entry name" value="PBP2_Bug_TTT"/>
    <property type="match status" value="1"/>
</dbReference>
<dbReference type="AlphaFoldDB" id="V8QUP9"/>
<sequence>MIGAKKILTATVLLAATVSAHAAGYPERPISLVIGFPPGGGADNVARVYADHLAKVLDQPVIVENRPGAGSTIAAGHVARAKPDGYTIFMGNSSVMGSDNVLYKVSYTPESFIPVARLTTSPMILIASKKSGINSVQDLLDRSEKEPGKLTFASSGNGVITHLAGVEFLRLSGRNLLHIPFKGGAPATQSVAAGDTDISFATAPSAKAMIDTGKVKGLAITSKAPSAVINQFKPIDQSGLKGYDITNWWGVFVPAGTPQNVTNTLFTATGKVLAESAVKKNLTTNFEEVNPSESQVAFAQFAREEGKLGLDLARASLQTKN</sequence>
<dbReference type="PANTHER" id="PTHR42928:SF5">
    <property type="entry name" value="BLR1237 PROTEIN"/>
    <property type="match status" value="1"/>
</dbReference>
<keyword evidence="2" id="KW-0732">Signal</keyword>
<dbReference type="InterPro" id="IPR005064">
    <property type="entry name" value="BUG"/>
</dbReference>
<feature type="signal peptide" evidence="2">
    <location>
        <begin position="1"/>
        <end position="22"/>
    </location>
</feature>
<protein>
    <submittedName>
        <fullName evidence="3">ABC transporter substrate-binding protein</fullName>
    </submittedName>
</protein>
<evidence type="ECO:0000256" key="2">
    <source>
        <dbReference type="SAM" id="SignalP"/>
    </source>
</evidence>
<dbReference type="Pfam" id="PF03401">
    <property type="entry name" value="TctC"/>
    <property type="match status" value="1"/>
</dbReference>
<keyword evidence="4" id="KW-1185">Reference proteome</keyword>
<dbReference type="PANTHER" id="PTHR42928">
    <property type="entry name" value="TRICARBOXYLATE-BINDING PROTEIN"/>
    <property type="match status" value="1"/>
</dbReference>
<comment type="caution">
    <text evidence="3">The sequence shown here is derived from an EMBL/GenBank/DDBJ whole genome shotgun (WGS) entry which is preliminary data.</text>
</comment>
<dbReference type="PIRSF" id="PIRSF017082">
    <property type="entry name" value="YflP"/>
    <property type="match status" value="1"/>
</dbReference>
<evidence type="ECO:0000256" key="1">
    <source>
        <dbReference type="ARBA" id="ARBA00006987"/>
    </source>
</evidence>
<dbReference type="PATRIC" id="fig|1424334.3.peg.2283"/>
<dbReference type="HOGENOM" id="CLU_045683_0_0_4"/>
<dbReference type="InterPro" id="IPR042100">
    <property type="entry name" value="Bug_dom1"/>
</dbReference>
<evidence type="ECO:0000313" key="3">
    <source>
        <dbReference type="EMBL" id="ETF03377.1"/>
    </source>
</evidence>
<dbReference type="Gene3D" id="3.40.190.150">
    <property type="entry name" value="Bordetella uptake gene, domain 1"/>
    <property type="match status" value="1"/>
</dbReference>
<dbReference type="EMBL" id="AYXT01000009">
    <property type="protein sequence ID" value="ETF03377.1"/>
    <property type="molecule type" value="Genomic_DNA"/>
</dbReference>
<reference evidence="3 4" key="1">
    <citation type="journal article" date="2014" name="Genome Announc.">
        <title>Draft Genome Sequence of Advenella kashmirensis Strain W13003, a Polycyclic Aromatic Hydrocarbon-Degrading Bacterium.</title>
        <authorList>
            <person name="Wang X."/>
            <person name="Jin D."/>
            <person name="Zhou L."/>
            <person name="Wu L."/>
            <person name="An W."/>
            <person name="Zhao L."/>
        </authorList>
    </citation>
    <scope>NUCLEOTIDE SEQUENCE [LARGE SCALE GENOMIC DNA]</scope>
    <source>
        <strain evidence="3 4">W13003</strain>
    </source>
</reference>
<dbReference type="Gene3D" id="3.40.190.10">
    <property type="entry name" value="Periplasmic binding protein-like II"/>
    <property type="match status" value="1"/>
</dbReference>
<organism evidence="3 4">
    <name type="scientific">Advenella kashmirensis W13003</name>
    <dbReference type="NCBI Taxonomy" id="1424334"/>
    <lineage>
        <taxon>Bacteria</taxon>
        <taxon>Pseudomonadati</taxon>
        <taxon>Pseudomonadota</taxon>
        <taxon>Betaproteobacteria</taxon>
        <taxon>Burkholderiales</taxon>
        <taxon>Alcaligenaceae</taxon>
    </lineage>
</organism>
<evidence type="ECO:0000313" key="4">
    <source>
        <dbReference type="Proteomes" id="UP000018733"/>
    </source>
</evidence>
<dbReference type="RefSeq" id="WP_024005235.1">
    <property type="nucleotide sequence ID" value="NZ_KI650979.1"/>
</dbReference>
<proteinExistence type="inferred from homology"/>
<dbReference type="STRING" id="1424334.W822_11345"/>